<evidence type="ECO:0000313" key="2">
    <source>
        <dbReference type="Proteomes" id="UP001429357"/>
    </source>
</evidence>
<sequence>MGIKVDIAGVRAKVSEQAFENGRFALGNQMMADMDPFVPRKDGTLRQSVYLSSDAKEIIYQTPYAARQFYVQAYNYSTPGTGSRWDLKASSMFMSEWVKAFEKGMGL</sequence>
<name>A0ABV0F525_9ENTE</name>
<evidence type="ECO:0008006" key="3">
    <source>
        <dbReference type="Google" id="ProtNLM"/>
    </source>
</evidence>
<dbReference type="InterPro" id="IPR021080">
    <property type="entry name" value="Minor_capsid_protein"/>
</dbReference>
<dbReference type="EMBL" id="MAEI02000001">
    <property type="protein sequence ID" value="MEO1782246.1"/>
    <property type="molecule type" value="Genomic_DNA"/>
</dbReference>
<comment type="caution">
    <text evidence="1">The sequence shown here is derived from an EMBL/GenBank/DDBJ whole genome shotgun (WGS) entry which is preliminary data.</text>
</comment>
<dbReference type="RefSeq" id="WP_161869688.1">
    <property type="nucleotide sequence ID" value="NZ_MAEI02000001.1"/>
</dbReference>
<proteinExistence type="predicted"/>
<protein>
    <recommendedName>
        <fullName evidence="3">Minor capsid protein</fullName>
    </recommendedName>
</protein>
<dbReference type="Pfam" id="PF11114">
    <property type="entry name" value="Minor_capsid_2"/>
    <property type="match status" value="1"/>
</dbReference>
<organism evidence="1 2">
    <name type="scientific">Enterococcus diestrammenae</name>
    <dbReference type="NCBI Taxonomy" id="1155073"/>
    <lineage>
        <taxon>Bacteria</taxon>
        <taxon>Bacillati</taxon>
        <taxon>Bacillota</taxon>
        <taxon>Bacilli</taxon>
        <taxon>Lactobacillales</taxon>
        <taxon>Enterococcaceae</taxon>
        <taxon>Enterococcus</taxon>
    </lineage>
</organism>
<reference evidence="1" key="2">
    <citation type="submission" date="2024-02" db="EMBL/GenBank/DDBJ databases">
        <title>The Genome Sequence of Enterococcus diestrammenae JM9A.</title>
        <authorList>
            <person name="Earl A."/>
            <person name="Manson A."/>
            <person name="Gilmore M."/>
            <person name="Sanders J."/>
            <person name="Shea T."/>
            <person name="Howe W."/>
            <person name="Livny J."/>
            <person name="Cuomo C."/>
            <person name="Neafsey D."/>
            <person name="Birren B."/>
        </authorList>
    </citation>
    <scope>NUCLEOTIDE SEQUENCE</scope>
    <source>
        <strain evidence="1">JM9A</strain>
    </source>
</reference>
<evidence type="ECO:0000313" key="1">
    <source>
        <dbReference type="EMBL" id="MEO1782246.1"/>
    </source>
</evidence>
<keyword evidence="2" id="KW-1185">Reference proteome</keyword>
<accession>A0ABV0F525</accession>
<dbReference type="Proteomes" id="UP001429357">
    <property type="component" value="Unassembled WGS sequence"/>
</dbReference>
<gene>
    <name evidence="1" type="ORF">BAU18_001839</name>
</gene>
<reference evidence="1" key="1">
    <citation type="submission" date="2016-06" db="EMBL/GenBank/DDBJ databases">
        <authorList>
            <person name="Van Tyne D."/>
        </authorList>
    </citation>
    <scope>NUCLEOTIDE SEQUENCE</scope>
    <source>
        <strain evidence="1">JM9A</strain>
    </source>
</reference>